<dbReference type="GeneID" id="14865614"/>
<reference evidence="2" key="1">
    <citation type="journal article" date="2011" name="Genome Res.">
        <title>Phylogeny-wide analysis of social amoeba genomes highlights ancient origins for complex intercellular communication.</title>
        <authorList>
            <person name="Heidel A.J."/>
            <person name="Lawal H.M."/>
            <person name="Felder M."/>
            <person name="Schilde C."/>
            <person name="Helps N.R."/>
            <person name="Tunggal B."/>
            <person name="Rivero F."/>
            <person name="John U."/>
            <person name="Schleicher M."/>
            <person name="Eichinger L."/>
            <person name="Platzer M."/>
            <person name="Noegel A.A."/>
            <person name="Schaap P."/>
            <person name="Gloeckner G."/>
        </authorList>
    </citation>
    <scope>NUCLEOTIDE SEQUENCE [LARGE SCALE GENOMIC DNA]</scope>
    <source>
        <strain evidence="2">SH3</strain>
    </source>
</reference>
<accession>F4QCN2</accession>
<dbReference type="OMA" id="QWEDKNV"/>
<protein>
    <submittedName>
        <fullName evidence="1">Uncharacterized protein</fullName>
    </submittedName>
</protein>
<evidence type="ECO:0000313" key="2">
    <source>
        <dbReference type="Proteomes" id="UP000007797"/>
    </source>
</evidence>
<dbReference type="AlphaFoldDB" id="F4QCN2"/>
<proteinExistence type="predicted"/>
<dbReference type="RefSeq" id="XP_004350318.1">
    <property type="nucleotide sequence ID" value="XM_004350268.1"/>
</dbReference>
<keyword evidence="2" id="KW-1185">Reference proteome</keyword>
<gene>
    <name evidence="1" type="ORF">DFA_11375</name>
</gene>
<dbReference type="EMBL" id="GL883029">
    <property type="protein sequence ID" value="EGG13614.1"/>
    <property type="molecule type" value="Genomic_DNA"/>
</dbReference>
<dbReference type="Proteomes" id="UP000007797">
    <property type="component" value="Unassembled WGS sequence"/>
</dbReference>
<dbReference type="KEGG" id="dfa:DFA_11375"/>
<organism evidence="1 2">
    <name type="scientific">Cavenderia fasciculata</name>
    <name type="common">Slime mold</name>
    <name type="synonym">Dictyostelium fasciculatum</name>
    <dbReference type="NCBI Taxonomy" id="261658"/>
    <lineage>
        <taxon>Eukaryota</taxon>
        <taxon>Amoebozoa</taxon>
        <taxon>Evosea</taxon>
        <taxon>Eumycetozoa</taxon>
        <taxon>Dictyostelia</taxon>
        <taxon>Acytosteliales</taxon>
        <taxon>Cavenderiaceae</taxon>
        <taxon>Cavenderia</taxon>
    </lineage>
</organism>
<evidence type="ECO:0000313" key="1">
    <source>
        <dbReference type="EMBL" id="EGG13614.1"/>
    </source>
</evidence>
<name>F4QCN2_CACFS</name>
<dbReference type="OrthoDB" id="19108at2759"/>
<sequence length="137" mass="15859">MSFIARRTSTNIYKSFVRSYSVSVNNDAKLLDIINKDSTEASLNKVFSEINDTTGSAVYNTLIDRYAKLNLDGQCMRVYNASKMRNVPVSDSANKIIEEQWEDKNVKEEDDDFSSLGHIREDFLKYKESKTRRPWLN</sequence>